<proteinExistence type="inferred from homology"/>
<dbReference type="OrthoDB" id="262547at2759"/>
<gene>
    <name evidence="4" type="ORF">KP509_37G045600</name>
</gene>
<dbReference type="GO" id="GO:0005507">
    <property type="term" value="F:copper ion binding"/>
    <property type="evidence" value="ECO:0007669"/>
    <property type="project" value="InterPro"/>
</dbReference>
<feature type="signal peptide" evidence="2">
    <location>
        <begin position="1"/>
        <end position="31"/>
    </location>
</feature>
<name>A0A8T2Q7L5_CERRI</name>
<dbReference type="EMBL" id="CM035442">
    <property type="protein sequence ID" value="KAH7279972.1"/>
    <property type="molecule type" value="Genomic_DNA"/>
</dbReference>
<dbReference type="PANTHER" id="PTHR48267:SF1">
    <property type="entry name" value="BILIRUBIN OXIDASE"/>
    <property type="match status" value="1"/>
</dbReference>
<dbReference type="InterPro" id="IPR045087">
    <property type="entry name" value="Cu-oxidase_fam"/>
</dbReference>
<dbReference type="InterPro" id="IPR011706">
    <property type="entry name" value="Cu-oxidase_C"/>
</dbReference>
<keyword evidence="2" id="KW-0732">Signal</keyword>
<dbReference type="PANTHER" id="PTHR48267">
    <property type="entry name" value="CUPREDOXIN SUPERFAMILY PROTEIN"/>
    <property type="match status" value="1"/>
</dbReference>
<protein>
    <recommendedName>
        <fullName evidence="3">Plastocyanin-like domain-containing protein</fullName>
    </recommendedName>
</protein>
<dbReference type="SUPFAM" id="SSF49503">
    <property type="entry name" value="Cupredoxins"/>
    <property type="match status" value="3"/>
</dbReference>
<dbReference type="Proteomes" id="UP000825935">
    <property type="component" value="Chromosome 37"/>
</dbReference>
<evidence type="ECO:0000259" key="3">
    <source>
        <dbReference type="Pfam" id="PF07731"/>
    </source>
</evidence>
<feature type="domain" description="Plastocyanin-like" evidence="3">
    <location>
        <begin position="450"/>
        <end position="593"/>
    </location>
</feature>
<organism evidence="4 5">
    <name type="scientific">Ceratopteris richardii</name>
    <name type="common">Triangle waterfern</name>
    <dbReference type="NCBI Taxonomy" id="49495"/>
    <lineage>
        <taxon>Eukaryota</taxon>
        <taxon>Viridiplantae</taxon>
        <taxon>Streptophyta</taxon>
        <taxon>Embryophyta</taxon>
        <taxon>Tracheophyta</taxon>
        <taxon>Polypodiopsida</taxon>
        <taxon>Polypodiidae</taxon>
        <taxon>Polypodiales</taxon>
        <taxon>Pteridineae</taxon>
        <taxon>Pteridaceae</taxon>
        <taxon>Parkerioideae</taxon>
        <taxon>Ceratopteris</taxon>
    </lineage>
</organism>
<dbReference type="Pfam" id="PF07731">
    <property type="entry name" value="Cu-oxidase_2"/>
    <property type="match status" value="1"/>
</dbReference>
<dbReference type="InterPro" id="IPR008972">
    <property type="entry name" value="Cupredoxin"/>
</dbReference>
<evidence type="ECO:0000256" key="2">
    <source>
        <dbReference type="SAM" id="SignalP"/>
    </source>
</evidence>
<dbReference type="OMA" id="PDPKSCF"/>
<comment type="similarity">
    <text evidence="1">Belongs to the multicopper oxidase family.</text>
</comment>
<reference evidence="4" key="1">
    <citation type="submission" date="2021-08" db="EMBL/GenBank/DDBJ databases">
        <title>WGS assembly of Ceratopteris richardii.</title>
        <authorList>
            <person name="Marchant D.B."/>
            <person name="Chen G."/>
            <person name="Jenkins J."/>
            <person name="Shu S."/>
            <person name="Leebens-Mack J."/>
            <person name="Grimwood J."/>
            <person name="Schmutz J."/>
            <person name="Soltis P."/>
            <person name="Soltis D."/>
            <person name="Chen Z.-H."/>
        </authorList>
    </citation>
    <scope>NUCLEOTIDE SEQUENCE</scope>
    <source>
        <strain evidence="4">Whitten #5841</strain>
        <tissue evidence="4">Leaf</tissue>
    </source>
</reference>
<dbReference type="AlphaFoldDB" id="A0A8T2Q7L5"/>
<dbReference type="CDD" id="cd13868">
    <property type="entry name" value="CuRO_2_CotA_like"/>
    <property type="match status" value="1"/>
</dbReference>
<dbReference type="CDD" id="cd13844">
    <property type="entry name" value="CuRO_1_BOD_CotA_like"/>
    <property type="match status" value="1"/>
</dbReference>
<sequence length="611" mass="67929">MASPFGAASAAYILLSLALPSMILLSRGVGGTNIYSYKTESECQALAPSPSLVQFVDSLAFPPTINLSSLTPPQQLTLGAYRIMQKLHRDLPSTPMYAFGTSRETAISPGPTLLATQSVPANVRWENHIEDITHMFPVDDSLHRASPIHGGVPIVVHLHGGEVHSSSDGHPDSWYTSKGEVGSTFSSQNHTYINEQSPLALWYHDHAIGITRLNVVAGLTGMYIITSQKEQEFLPVGLPLVIQDKQFFENGEINFPSVGIIPVYHEQWCPEDYGDTILVNGVIWPFFKVLPRLYRFRILNACSARFLVLSLDKPGMYFYQIGTDGGFLPQPWNLTSITLAPAERADVLIDFSGLLNGVSIVLNNSGPTPFPSGDIYQMPPKTYDILKFIVDEEEGYREGLVEGDYVSDIDFSSLLMDEKPLSKEDVVAIRTLSVVEWDNDNHLPLIFTLDNHTWEDPVVQEPVEGTTEIWELVNLRINAHPIHIHLVQFQALDQQSFSSLSYESGNCSLQVPYGENGSCFIEPAKDPYIYQRGWKDTVITWPGVVTRVIIRFSQRNGSAFGFDPSEGPGYAWHCHIVDHEDNVMMRPFVVTPNNTLAALTRNLGTFVPSFS</sequence>
<evidence type="ECO:0000256" key="1">
    <source>
        <dbReference type="ARBA" id="ARBA00010609"/>
    </source>
</evidence>
<dbReference type="Gene3D" id="2.60.40.420">
    <property type="entry name" value="Cupredoxins - blue copper proteins"/>
    <property type="match status" value="3"/>
</dbReference>
<dbReference type="GO" id="GO:0016491">
    <property type="term" value="F:oxidoreductase activity"/>
    <property type="evidence" value="ECO:0007669"/>
    <property type="project" value="InterPro"/>
</dbReference>
<comment type="caution">
    <text evidence="4">The sequence shown here is derived from an EMBL/GenBank/DDBJ whole genome shotgun (WGS) entry which is preliminary data.</text>
</comment>
<accession>A0A8T2Q7L5</accession>
<evidence type="ECO:0000313" key="5">
    <source>
        <dbReference type="Proteomes" id="UP000825935"/>
    </source>
</evidence>
<feature type="chain" id="PRO_5035911885" description="Plastocyanin-like domain-containing protein" evidence="2">
    <location>
        <begin position="32"/>
        <end position="611"/>
    </location>
</feature>
<keyword evidence="5" id="KW-1185">Reference proteome</keyword>
<evidence type="ECO:0000313" key="4">
    <source>
        <dbReference type="EMBL" id="KAH7279972.1"/>
    </source>
</evidence>